<evidence type="ECO:0000256" key="1">
    <source>
        <dbReference type="SAM" id="Phobius"/>
    </source>
</evidence>
<keyword evidence="1" id="KW-1133">Transmembrane helix</keyword>
<keyword evidence="1" id="KW-0472">Membrane</keyword>
<reference evidence="2" key="1">
    <citation type="journal article" date="2020" name="Stud. Mycol.">
        <title>101 Dothideomycetes genomes: a test case for predicting lifestyles and emergence of pathogens.</title>
        <authorList>
            <person name="Haridas S."/>
            <person name="Albert R."/>
            <person name="Binder M."/>
            <person name="Bloem J."/>
            <person name="Labutti K."/>
            <person name="Salamov A."/>
            <person name="Andreopoulos B."/>
            <person name="Baker S."/>
            <person name="Barry K."/>
            <person name="Bills G."/>
            <person name="Bluhm B."/>
            <person name="Cannon C."/>
            <person name="Castanera R."/>
            <person name="Culley D."/>
            <person name="Daum C."/>
            <person name="Ezra D."/>
            <person name="Gonzalez J."/>
            <person name="Henrissat B."/>
            <person name="Kuo A."/>
            <person name="Liang C."/>
            <person name="Lipzen A."/>
            <person name="Lutzoni F."/>
            <person name="Magnuson J."/>
            <person name="Mondo S."/>
            <person name="Nolan M."/>
            <person name="Ohm R."/>
            <person name="Pangilinan J."/>
            <person name="Park H.-J."/>
            <person name="Ramirez L."/>
            <person name="Alfaro M."/>
            <person name="Sun H."/>
            <person name="Tritt A."/>
            <person name="Yoshinaga Y."/>
            <person name="Zwiers L.-H."/>
            <person name="Turgeon B."/>
            <person name="Goodwin S."/>
            <person name="Spatafora J."/>
            <person name="Crous P."/>
            <person name="Grigoriev I."/>
        </authorList>
    </citation>
    <scope>NUCLEOTIDE SEQUENCE</scope>
    <source>
        <strain evidence="2">CBS 161.51</strain>
    </source>
</reference>
<feature type="transmembrane region" description="Helical" evidence="1">
    <location>
        <begin position="109"/>
        <end position="129"/>
    </location>
</feature>
<dbReference type="Proteomes" id="UP000800038">
    <property type="component" value="Unassembled WGS sequence"/>
</dbReference>
<name>A0A6A5SXZ9_9PLEO</name>
<dbReference type="EMBL" id="ML976010">
    <property type="protein sequence ID" value="KAF1945291.1"/>
    <property type="molecule type" value="Genomic_DNA"/>
</dbReference>
<sequence>MVIQRLRPRVGCGVRGRNVECRDAMAWRSARSAYAWKPEAAPVPLAVSLAFLRRTPYHPYMLSIRLAHLFTVLYSPFKLQYHRAPCSLPASRKSMMVPRSTAGRQGPPLTSIVCTAASSLCMCITYVAFGASHGNILLDIYEVHVMVGKHLMDVGN</sequence>
<keyword evidence="1" id="KW-0812">Transmembrane</keyword>
<protein>
    <submittedName>
        <fullName evidence="2">Uncharacterized protein</fullName>
    </submittedName>
</protein>
<dbReference type="AlphaFoldDB" id="A0A6A5SXZ9"/>
<evidence type="ECO:0000313" key="3">
    <source>
        <dbReference type="Proteomes" id="UP000800038"/>
    </source>
</evidence>
<proteinExistence type="predicted"/>
<organism evidence="2 3">
    <name type="scientific">Clathrospora elynae</name>
    <dbReference type="NCBI Taxonomy" id="706981"/>
    <lineage>
        <taxon>Eukaryota</taxon>
        <taxon>Fungi</taxon>
        <taxon>Dikarya</taxon>
        <taxon>Ascomycota</taxon>
        <taxon>Pezizomycotina</taxon>
        <taxon>Dothideomycetes</taxon>
        <taxon>Pleosporomycetidae</taxon>
        <taxon>Pleosporales</taxon>
        <taxon>Diademaceae</taxon>
        <taxon>Clathrospora</taxon>
    </lineage>
</organism>
<evidence type="ECO:0000313" key="2">
    <source>
        <dbReference type="EMBL" id="KAF1945291.1"/>
    </source>
</evidence>
<keyword evidence="3" id="KW-1185">Reference proteome</keyword>
<accession>A0A6A5SXZ9</accession>
<gene>
    <name evidence="2" type="ORF">EJ02DRAFT_52456</name>
</gene>